<organism evidence="7 8">
    <name type="scientific">Agaricus bisporus var. burnettii</name>
    <dbReference type="NCBI Taxonomy" id="192524"/>
    <lineage>
        <taxon>Eukaryota</taxon>
        <taxon>Fungi</taxon>
        <taxon>Dikarya</taxon>
        <taxon>Basidiomycota</taxon>
        <taxon>Agaricomycotina</taxon>
        <taxon>Agaricomycetes</taxon>
        <taxon>Agaricomycetidae</taxon>
        <taxon>Agaricales</taxon>
        <taxon>Agaricineae</taxon>
        <taxon>Agaricaceae</taxon>
        <taxon>Agaricus</taxon>
    </lineage>
</organism>
<dbReference type="Gene3D" id="2.120.10.30">
    <property type="entry name" value="TolB, C-terminal domain"/>
    <property type="match status" value="1"/>
</dbReference>
<keyword evidence="3" id="KW-0720">Serine protease</keyword>
<evidence type="ECO:0000256" key="3">
    <source>
        <dbReference type="ARBA" id="ARBA00022825"/>
    </source>
</evidence>
<dbReference type="Gene3D" id="2.130.10.10">
    <property type="entry name" value="YVTN repeat-like/Quinoprotein amine dehydrogenase"/>
    <property type="match status" value="1"/>
</dbReference>
<feature type="compositionally biased region" description="Basic and acidic residues" evidence="5">
    <location>
        <begin position="149"/>
        <end position="158"/>
    </location>
</feature>
<dbReference type="GO" id="GO:0006508">
    <property type="term" value="P:proteolysis"/>
    <property type="evidence" value="ECO:0007669"/>
    <property type="project" value="InterPro"/>
</dbReference>
<evidence type="ECO:0000256" key="2">
    <source>
        <dbReference type="ARBA" id="ARBA00022801"/>
    </source>
</evidence>
<evidence type="ECO:0000313" key="8">
    <source>
        <dbReference type="Proteomes" id="UP000629468"/>
    </source>
</evidence>
<dbReference type="SUPFAM" id="SSF53474">
    <property type="entry name" value="alpha/beta-Hydrolases"/>
    <property type="match status" value="1"/>
</dbReference>
<dbReference type="Proteomes" id="UP000629468">
    <property type="component" value="Unassembled WGS sequence"/>
</dbReference>
<dbReference type="InterPro" id="IPR011042">
    <property type="entry name" value="6-blade_b-propeller_TolB-like"/>
</dbReference>
<dbReference type="Pfam" id="PF07676">
    <property type="entry name" value="PD40"/>
    <property type="match status" value="2"/>
</dbReference>
<dbReference type="PANTHER" id="PTHR42776">
    <property type="entry name" value="SERINE PEPTIDASE S9 FAMILY MEMBER"/>
    <property type="match status" value="1"/>
</dbReference>
<evidence type="ECO:0000256" key="4">
    <source>
        <dbReference type="ARBA" id="ARBA00032829"/>
    </source>
</evidence>
<protein>
    <recommendedName>
        <fullName evidence="4">Dipeptidyl-peptidase V</fullName>
    </recommendedName>
</protein>
<dbReference type="EMBL" id="JABXXO010000011">
    <property type="protein sequence ID" value="KAF7763598.1"/>
    <property type="molecule type" value="Genomic_DNA"/>
</dbReference>
<dbReference type="SUPFAM" id="SSF82171">
    <property type="entry name" value="DPP6 N-terminal domain-like"/>
    <property type="match status" value="1"/>
</dbReference>
<dbReference type="InterPro" id="IPR015943">
    <property type="entry name" value="WD40/YVTN_repeat-like_dom_sf"/>
</dbReference>
<dbReference type="InterPro" id="IPR011659">
    <property type="entry name" value="WD40"/>
</dbReference>
<proteinExistence type="inferred from homology"/>
<accession>A0A8H7C7E2</accession>
<sequence length="772" mass="86285">MGSSNPSINGISTHPGPEQSRVSDYQRLNPGHTPLQISSQPKIRDVRISPDGKLLLYQVTQFYRPTERTFSELWLAEIDKPHSSIQLTNGEFNDRSGVFHPDGKRILFLSDRQVPGKSTFIYSLSIDRQISPSSSEYPRGVHPDSNLTKNDDHAKTKSEPSILTSKFSKKPVQGFEISPDGKWIAFASGDETSLEDLQKVQEKNDAKVIGSKDGFSRLRVYNFETDEIRTLNSVPNDRQLEGFSWSSDSREILYRLRENRGTEWTEFEVLLQSISITEDSQPKSLGSYPRSPSGSTLWLSSGHIVSLQSYESQNILDARALHVHRYNHDDTPSVSQQLTSERVYGVNEDAVRMLRADTPHTGDNTKDGQSFLAMEVSQDTDSRIDIIAFTPHAPCHIHKFTLFHTSSDAIWFNSWDAKRIVNTSNPNEITYVFAGVLSSGPRHEPPNVWSGSFKIHLTDGEEEKFVGSNTVLSRSNGNLTQLSNHLEWLAEAPKLKTEIIRWKTNDGVDLSGLVRFPPGYDPSSPSHRLPTILFIHGGPYRRDIPDYMPYFCNWRELCASAGYLTISPNYRGSQGRGHSFALTANAGIGVYDWPDCESMVDEVIARGWADSEKLGVAGWSHGGSLTAWGVTQTKTRYKVAVVGAGATHWETMVTESASPELEAAIGGSPPWTHPQNPTATSTTAFGSERKTSPIHNITGITTAILILHGERDERVPLGQSYGFYRGLKRYAAPRGREGAQLVVYPREPHGFVERRHAQDVMERVLVHFNTYI</sequence>
<evidence type="ECO:0000313" key="7">
    <source>
        <dbReference type="EMBL" id="KAF7763598.1"/>
    </source>
</evidence>
<dbReference type="InterPro" id="IPR029058">
    <property type="entry name" value="AB_hydrolase_fold"/>
</dbReference>
<reference evidence="7 8" key="1">
    <citation type="journal article" name="Sci. Rep.">
        <title>Telomere-to-telomere assembled and centromere annotated genomes of the two main subspecies of the button mushroom Agaricus bisporus reveal especially polymorphic chromosome ends.</title>
        <authorList>
            <person name="Sonnenberg A.S.M."/>
            <person name="Sedaghat-Telgerd N."/>
            <person name="Lavrijssen B."/>
            <person name="Ohm R.A."/>
            <person name="Hendrickx P.M."/>
            <person name="Scholtmeijer K."/>
            <person name="Baars J.J.P."/>
            <person name="van Peer A."/>
        </authorList>
    </citation>
    <scope>NUCLEOTIDE SEQUENCE [LARGE SCALE GENOMIC DNA]</scope>
    <source>
        <strain evidence="7 8">H119_p4</strain>
    </source>
</reference>
<dbReference type="Gene3D" id="3.40.50.1820">
    <property type="entry name" value="alpha/beta hydrolase"/>
    <property type="match status" value="1"/>
</dbReference>
<keyword evidence="3" id="KW-0645">Protease</keyword>
<keyword evidence="2" id="KW-0378">Hydrolase</keyword>
<name>A0A8H7C7E2_AGABI</name>
<evidence type="ECO:0000259" key="6">
    <source>
        <dbReference type="Pfam" id="PF00326"/>
    </source>
</evidence>
<evidence type="ECO:0000256" key="5">
    <source>
        <dbReference type="SAM" id="MobiDB-lite"/>
    </source>
</evidence>
<dbReference type="PANTHER" id="PTHR42776:SF27">
    <property type="entry name" value="DIPEPTIDYL PEPTIDASE FAMILY MEMBER 6"/>
    <property type="match status" value="1"/>
</dbReference>
<feature type="domain" description="Peptidase S9 prolyl oligopeptidase catalytic" evidence="6">
    <location>
        <begin position="556"/>
        <end position="771"/>
    </location>
</feature>
<feature type="compositionally biased region" description="Polar residues" evidence="5">
    <location>
        <begin position="1"/>
        <end position="12"/>
    </location>
</feature>
<feature type="region of interest" description="Disordered" evidence="5">
    <location>
        <begin position="1"/>
        <end position="39"/>
    </location>
</feature>
<evidence type="ECO:0000256" key="1">
    <source>
        <dbReference type="ARBA" id="ARBA00010040"/>
    </source>
</evidence>
<gene>
    <name evidence="7" type="ORF">Agabi119p4_8135</name>
</gene>
<comment type="caution">
    <text evidence="7">The sequence shown here is derived from an EMBL/GenBank/DDBJ whole genome shotgun (WGS) entry which is preliminary data.</text>
</comment>
<dbReference type="GO" id="GO:0004252">
    <property type="term" value="F:serine-type endopeptidase activity"/>
    <property type="evidence" value="ECO:0007669"/>
    <property type="project" value="TreeGrafter"/>
</dbReference>
<dbReference type="AlphaFoldDB" id="A0A8H7C7E2"/>
<dbReference type="InterPro" id="IPR001375">
    <property type="entry name" value="Peptidase_S9_cat"/>
</dbReference>
<dbReference type="Pfam" id="PF00326">
    <property type="entry name" value="Peptidase_S9"/>
    <property type="match status" value="1"/>
</dbReference>
<feature type="region of interest" description="Disordered" evidence="5">
    <location>
        <begin position="131"/>
        <end position="163"/>
    </location>
</feature>
<comment type="similarity">
    <text evidence="1">Belongs to the peptidase S9C family.</text>
</comment>